<feature type="non-terminal residue" evidence="2">
    <location>
        <position position="1"/>
    </location>
</feature>
<feature type="region of interest" description="Disordered" evidence="1">
    <location>
        <begin position="1"/>
        <end position="83"/>
    </location>
</feature>
<proteinExistence type="predicted"/>
<reference evidence="2" key="1">
    <citation type="submission" date="2020-02" db="EMBL/GenBank/DDBJ databases">
        <authorList>
            <person name="Meier V. D."/>
        </authorList>
    </citation>
    <scope>NUCLEOTIDE SEQUENCE</scope>
    <source>
        <strain evidence="2">AVDCRST_MAG02</strain>
    </source>
</reference>
<accession>A0A6J4R3W5</accession>
<dbReference type="EMBL" id="CADCVH010000087">
    <property type="protein sequence ID" value="CAA9463504.1"/>
    <property type="molecule type" value="Genomic_DNA"/>
</dbReference>
<protein>
    <submittedName>
        <fullName evidence="2">Uncharacterized protein</fullName>
    </submittedName>
</protein>
<gene>
    <name evidence="2" type="ORF">AVDCRST_MAG02-2790</name>
</gene>
<organism evidence="2">
    <name type="scientific">uncultured Rubrobacteraceae bacterium</name>
    <dbReference type="NCBI Taxonomy" id="349277"/>
    <lineage>
        <taxon>Bacteria</taxon>
        <taxon>Bacillati</taxon>
        <taxon>Actinomycetota</taxon>
        <taxon>Rubrobacteria</taxon>
        <taxon>Rubrobacterales</taxon>
        <taxon>Rubrobacteraceae</taxon>
        <taxon>environmental samples</taxon>
    </lineage>
</organism>
<evidence type="ECO:0000313" key="2">
    <source>
        <dbReference type="EMBL" id="CAA9463504.1"/>
    </source>
</evidence>
<sequence>ERGGAARGAGGPDQEAEAVPRPLPGGLRRGLRDRAGVRELHRAGPGQCEREDGLPAGEGPRPHPGRPVRDAGAGGRGRRFGAL</sequence>
<feature type="compositionally biased region" description="Gly residues" evidence="1">
    <location>
        <begin position="1"/>
        <end position="11"/>
    </location>
</feature>
<name>A0A6J4R3W5_9ACTN</name>
<feature type="non-terminal residue" evidence="2">
    <location>
        <position position="83"/>
    </location>
</feature>
<dbReference type="AlphaFoldDB" id="A0A6J4R3W5"/>
<feature type="compositionally biased region" description="Basic and acidic residues" evidence="1">
    <location>
        <begin position="30"/>
        <end position="53"/>
    </location>
</feature>
<evidence type="ECO:0000256" key="1">
    <source>
        <dbReference type="SAM" id="MobiDB-lite"/>
    </source>
</evidence>